<evidence type="ECO:0000313" key="1">
    <source>
        <dbReference type="EMBL" id="KIO09507.1"/>
    </source>
</evidence>
<name>A0A0C3KIU0_PISTI</name>
<dbReference type="AlphaFoldDB" id="A0A0C3KIU0"/>
<dbReference type="HOGENOM" id="CLU_3033333_0_0_1"/>
<keyword evidence="2" id="KW-1185">Reference proteome</keyword>
<sequence>MTRAVTWMAILQGLSNCVRQKFLAPPNIAVVVCAFTEKISLDPGSDFTARVGQIT</sequence>
<organism evidence="1 2">
    <name type="scientific">Pisolithus tinctorius Marx 270</name>
    <dbReference type="NCBI Taxonomy" id="870435"/>
    <lineage>
        <taxon>Eukaryota</taxon>
        <taxon>Fungi</taxon>
        <taxon>Dikarya</taxon>
        <taxon>Basidiomycota</taxon>
        <taxon>Agaricomycotina</taxon>
        <taxon>Agaricomycetes</taxon>
        <taxon>Agaricomycetidae</taxon>
        <taxon>Boletales</taxon>
        <taxon>Sclerodermatineae</taxon>
        <taxon>Pisolithaceae</taxon>
        <taxon>Pisolithus</taxon>
    </lineage>
</organism>
<dbReference type="Proteomes" id="UP000054217">
    <property type="component" value="Unassembled WGS sequence"/>
</dbReference>
<accession>A0A0C3KIU0</accession>
<dbReference type="InParanoid" id="A0A0C3KIU0"/>
<evidence type="ECO:0000313" key="2">
    <source>
        <dbReference type="Proteomes" id="UP000054217"/>
    </source>
</evidence>
<dbReference type="EMBL" id="KN831954">
    <property type="protein sequence ID" value="KIO09507.1"/>
    <property type="molecule type" value="Genomic_DNA"/>
</dbReference>
<reference evidence="2" key="2">
    <citation type="submission" date="2015-01" db="EMBL/GenBank/DDBJ databases">
        <title>Evolutionary Origins and Diversification of the Mycorrhizal Mutualists.</title>
        <authorList>
            <consortium name="DOE Joint Genome Institute"/>
            <consortium name="Mycorrhizal Genomics Consortium"/>
            <person name="Kohler A."/>
            <person name="Kuo A."/>
            <person name="Nagy L.G."/>
            <person name="Floudas D."/>
            <person name="Copeland A."/>
            <person name="Barry K.W."/>
            <person name="Cichocki N."/>
            <person name="Veneault-Fourrey C."/>
            <person name="LaButti K."/>
            <person name="Lindquist E.A."/>
            <person name="Lipzen A."/>
            <person name="Lundell T."/>
            <person name="Morin E."/>
            <person name="Murat C."/>
            <person name="Riley R."/>
            <person name="Ohm R."/>
            <person name="Sun H."/>
            <person name="Tunlid A."/>
            <person name="Henrissat B."/>
            <person name="Grigoriev I.V."/>
            <person name="Hibbett D.S."/>
            <person name="Martin F."/>
        </authorList>
    </citation>
    <scope>NUCLEOTIDE SEQUENCE [LARGE SCALE GENOMIC DNA]</scope>
    <source>
        <strain evidence="2">Marx 270</strain>
    </source>
</reference>
<protein>
    <submittedName>
        <fullName evidence="1">Uncharacterized protein</fullName>
    </submittedName>
</protein>
<gene>
    <name evidence="1" type="ORF">M404DRAFT_996358</name>
</gene>
<reference evidence="1 2" key="1">
    <citation type="submission" date="2014-04" db="EMBL/GenBank/DDBJ databases">
        <authorList>
            <consortium name="DOE Joint Genome Institute"/>
            <person name="Kuo A."/>
            <person name="Kohler A."/>
            <person name="Costa M.D."/>
            <person name="Nagy L.G."/>
            <person name="Floudas D."/>
            <person name="Copeland A."/>
            <person name="Barry K.W."/>
            <person name="Cichocki N."/>
            <person name="Veneault-Fourrey C."/>
            <person name="LaButti K."/>
            <person name="Lindquist E.A."/>
            <person name="Lipzen A."/>
            <person name="Lundell T."/>
            <person name="Morin E."/>
            <person name="Murat C."/>
            <person name="Sun H."/>
            <person name="Tunlid A."/>
            <person name="Henrissat B."/>
            <person name="Grigoriev I.V."/>
            <person name="Hibbett D.S."/>
            <person name="Martin F."/>
            <person name="Nordberg H.P."/>
            <person name="Cantor M.N."/>
            <person name="Hua S.X."/>
        </authorList>
    </citation>
    <scope>NUCLEOTIDE SEQUENCE [LARGE SCALE GENOMIC DNA]</scope>
    <source>
        <strain evidence="1 2">Marx 270</strain>
    </source>
</reference>
<proteinExistence type="predicted"/>